<sequence length="90" mass="9941">MTGDGVNDALALKKADIEIAIVDAIDAARSTYDIVLTRPSLSVIISIVLTSRPIFQRMKNYTLGFVLLALIWKFDFPPFMVLIISILNDG</sequence>
<dbReference type="AlphaFoldDB" id="A0AAW2PI85"/>
<organism evidence="3">
    <name type="scientific">Sesamum radiatum</name>
    <name type="common">Black benniseed</name>
    <dbReference type="NCBI Taxonomy" id="300843"/>
    <lineage>
        <taxon>Eukaryota</taxon>
        <taxon>Viridiplantae</taxon>
        <taxon>Streptophyta</taxon>
        <taxon>Embryophyta</taxon>
        <taxon>Tracheophyta</taxon>
        <taxon>Spermatophyta</taxon>
        <taxon>Magnoliopsida</taxon>
        <taxon>eudicotyledons</taxon>
        <taxon>Gunneridae</taxon>
        <taxon>Pentapetalae</taxon>
        <taxon>asterids</taxon>
        <taxon>lamiids</taxon>
        <taxon>Lamiales</taxon>
        <taxon>Pedaliaceae</taxon>
        <taxon>Sesamum</taxon>
    </lineage>
</organism>
<dbReference type="Gene3D" id="1.20.1110.10">
    <property type="entry name" value="Calcium-transporting ATPase, transmembrane domain"/>
    <property type="match status" value="1"/>
</dbReference>
<dbReference type="SUPFAM" id="SSF56784">
    <property type="entry name" value="HAD-like"/>
    <property type="match status" value="1"/>
</dbReference>
<dbReference type="GO" id="GO:0005524">
    <property type="term" value="F:ATP binding"/>
    <property type="evidence" value="ECO:0007669"/>
    <property type="project" value="InterPro"/>
</dbReference>
<reference evidence="3" key="2">
    <citation type="journal article" date="2024" name="Plant">
        <title>Genomic evolution and insights into agronomic trait innovations of Sesamum species.</title>
        <authorList>
            <person name="Miao H."/>
            <person name="Wang L."/>
            <person name="Qu L."/>
            <person name="Liu H."/>
            <person name="Sun Y."/>
            <person name="Le M."/>
            <person name="Wang Q."/>
            <person name="Wei S."/>
            <person name="Zheng Y."/>
            <person name="Lin W."/>
            <person name="Duan Y."/>
            <person name="Cao H."/>
            <person name="Xiong S."/>
            <person name="Wang X."/>
            <person name="Wei L."/>
            <person name="Li C."/>
            <person name="Ma Q."/>
            <person name="Ju M."/>
            <person name="Zhao R."/>
            <person name="Li G."/>
            <person name="Mu C."/>
            <person name="Tian Q."/>
            <person name="Mei H."/>
            <person name="Zhang T."/>
            <person name="Gao T."/>
            <person name="Zhang H."/>
        </authorList>
    </citation>
    <scope>NUCLEOTIDE SEQUENCE</scope>
    <source>
        <strain evidence="3">G02</strain>
    </source>
</reference>
<name>A0AAW2PI85_SESRA</name>
<dbReference type="InterPro" id="IPR001757">
    <property type="entry name" value="P_typ_ATPase"/>
</dbReference>
<keyword evidence="2" id="KW-0472">Membrane</keyword>
<comment type="caution">
    <text evidence="3">The sequence shown here is derived from an EMBL/GenBank/DDBJ whole genome shotgun (WGS) entry which is preliminary data.</text>
</comment>
<dbReference type="Gene3D" id="3.40.50.1000">
    <property type="entry name" value="HAD superfamily/HAD-like"/>
    <property type="match status" value="1"/>
</dbReference>
<reference evidence="3" key="1">
    <citation type="submission" date="2020-06" db="EMBL/GenBank/DDBJ databases">
        <authorList>
            <person name="Li T."/>
            <person name="Hu X."/>
            <person name="Zhang T."/>
            <person name="Song X."/>
            <person name="Zhang H."/>
            <person name="Dai N."/>
            <person name="Sheng W."/>
            <person name="Hou X."/>
            <person name="Wei L."/>
        </authorList>
    </citation>
    <scope>NUCLEOTIDE SEQUENCE</scope>
    <source>
        <strain evidence="3">G02</strain>
        <tissue evidence="3">Leaf</tissue>
    </source>
</reference>
<dbReference type="PANTHER" id="PTHR42861">
    <property type="entry name" value="CALCIUM-TRANSPORTING ATPASE"/>
    <property type="match status" value="1"/>
</dbReference>
<keyword evidence="2" id="KW-0812">Transmembrane</keyword>
<dbReference type="EMBL" id="JACGWJ010000017">
    <property type="protein sequence ID" value="KAL0355910.1"/>
    <property type="molecule type" value="Genomic_DNA"/>
</dbReference>
<keyword evidence="2" id="KW-1133">Transmembrane helix</keyword>
<evidence type="ECO:0000256" key="1">
    <source>
        <dbReference type="ARBA" id="ARBA00022842"/>
    </source>
</evidence>
<proteinExistence type="predicted"/>
<gene>
    <name evidence="3" type="ORF">Sradi_4037900</name>
</gene>
<dbReference type="InterPro" id="IPR023214">
    <property type="entry name" value="HAD_sf"/>
</dbReference>
<dbReference type="GO" id="GO:0016887">
    <property type="term" value="F:ATP hydrolysis activity"/>
    <property type="evidence" value="ECO:0007669"/>
    <property type="project" value="InterPro"/>
</dbReference>
<evidence type="ECO:0000313" key="3">
    <source>
        <dbReference type="EMBL" id="KAL0355910.1"/>
    </source>
</evidence>
<evidence type="ECO:0000256" key="2">
    <source>
        <dbReference type="SAM" id="Phobius"/>
    </source>
</evidence>
<dbReference type="GO" id="GO:0016020">
    <property type="term" value="C:membrane"/>
    <property type="evidence" value="ECO:0007669"/>
    <property type="project" value="InterPro"/>
</dbReference>
<keyword evidence="1" id="KW-0460">Magnesium</keyword>
<feature type="transmembrane region" description="Helical" evidence="2">
    <location>
        <begin position="61"/>
        <end position="87"/>
    </location>
</feature>
<dbReference type="PRINTS" id="PR00120">
    <property type="entry name" value="HATPASE"/>
</dbReference>
<dbReference type="PRINTS" id="PR00119">
    <property type="entry name" value="CATATPASE"/>
</dbReference>
<accession>A0AAW2PI85</accession>
<protein>
    <submittedName>
        <fullName evidence="3">ATPase 11, plasma membrane-type</fullName>
    </submittedName>
</protein>
<dbReference type="InterPro" id="IPR036412">
    <property type="entry name" value="HAD-like_sf"/>
</dbReference>